<dbReference type="Proteomes" id="UP000319732">
    <property type="component" value="Unassembled WGS sequence"/>
</dbReference>
<reference evidence="2 3" key="1">
    <citation type="submission" date="2019-06" db="EMBL/GenBank/DDBJ databases">
        <title>Whole genome sequence for Cellvibrionaceae sp. R142.</title>
        <authorList>
            <person name="Wang G."/>
        </authorList>
    </citation>
    <scope>NUCLEOTIDE SEQUENCE [LARGE SCALE GENOMIC DNA]</scope>
    <source>
        <strain evidence="2 3">R142</strain>
    </source>
</reference>
<evidence type="ECO:0008006" key="4">
    <source>
        <dbReference type="Google" id="ProtNLM"/>
    </source>
</evidence>
<keyword evidence="3" id="KW-1185">Reference proteome</keyword>
<dbReference type="RefSeq" id="WP_142929659.1">
    <property type="nucleotide sequence ID" value="NZ_ML660109.1"/>
</dbReference>
<keyword evidence="1" id="KW-0732">Signal</keyword>
<feature type="signal peptide" evidence="1">
    <location>
        <begin position="1"/>
        <end position="19"/>
    </location>
</feature>
<organism evidence="2 3">
    <name type="scientific">Exilibacterium tricleocarpae</name>
    <dbReference type="NCBI Taxonomy" id="2591008"/>
    <lineage>
        <taxon>Bacteria</taxon>
        <taxon>Pseudomonadati</taxon>
        <taxon>Pseudomonadota</taxon>
        <taxon>Gammaproteobacteria</taxon>
        <taxon>Cellvibrionales</taxon>
        <taxon>Cellvibrionaceae</taxon>
        <taxon>Exilibacterium</taxon>
    </lineage>
</organism>
<name>A0A545SS29_9GAMM</name>
<dbReference type="EMBL" id="VHSG01000033">
    <property type="protein sequence ID" value="TQV67762.1"/>
    <property type="molecule type" value="Genomic_DNA"/>
</dbReference>
<protein>
    <recommendedName>
        <fullName evidence="4">DUF1311 domain-containing protein</fullName>
    </recommendedName>
</protein>
<dbReference type="OrthoDB" id="5732971at2"/>
<evidence type="ECO:0000313" key="2">
    <source>
        <dbReference type="EMBL" id="TQV67762.1"/>
    </source>
</evidence>
<dbReference type="AlphaFoldDB" id="A0A545SS29"/>
<gene>
    <name evidence="2" type="ORF">FKG94_24845</name>
</gene>
<sequence length="176" mass="20276">MKKIICLFFLFGLTPQALSCDEECRKQLAEAKYSVDFPGYLTRKYCNDIAGEFMTTSMKSLQSYRFKHLESKHRGGMRNTGRFIEQRKEWLAECDQYLKYTDYGRLFKDAETTDRIFAAMTSVSVELASLVEGATYTDEAGDASTQVAAEKFDLLFKLVDNHKTLLQIRGQFVTRH</sequence>
<evidence type="ECO:0000313" key="3">
    <source>
        <dbReference type="Proteomes" id="UP000319732"/>
    </source>
</evidence>
<accession>A0A545SS29</accession>
<comment type="caution">
    <text evidence="2">The sequence shown here is derived from an EMBL/GenBank/DDBJ whole genome shotgun (WGS) entry which is preliminary data.</text>
</comment>
<evidence type="ECO:0000256" key="1">
    <source>
        <dbReference type="SAM" id="SignalP"/>
    </source>
</evidence>
<feature type="chain" id="PRO_5021985573" description="DUF1311 domain-containing protein" evidence="1">
    <location>
        <begin position="20"/>
        <end position="176"/>
    </location>
</feature>
<proteinExistence type="predicted"/>